<dbReference type="InterPro" id="IPR045339">
    <property type="entry name" value="DUF6534"/>
</dbReference>
<gene>
    <name evidence="4" type="ORF">CVT25_001493</name>
</gene>
<name>A0A409WNI5_PSICY</name>
<evidence type="ECO:0000313" key="5">
    <source>
        <dbReference type="Proteomes" id="UP000283269"/>
    </source>
</evidence>
<dbReference type="STRING" id="93625.A0A409WNI5"/>
<feature type="transmembrane region" description="Helical" evidence="2">
    <location>
        <begin position="285"/>
        <end position="304"/>
    </location>
</feature>
<feature type="transmembrane region" description="Helical" evidence="2">
    <location>
        <begin position="211"/>
        <end position="233"/>
    </location>
</feature>
<comment type="caution">
    <text evidence="4">The sequence shown here is derived from an EMBL/GenBank/DDBJ whole genome shotgun (WGS) entry which is preliminary data.</text>
</comment>
<dbReference type="PANTHER" id="PTHR40465:SF1">
    <property type="entry name" value="DUF6534 DOMAIN-CONTAINING PROTEIN"/>
    <property type="match status" value="1"/>
</dbReference>
<dbReference type="OrthoDB" id="3263055at2759"/>
<dbReference type="PANTHER" id="PTHR40465">
    <property type="entry name" value="CHROMOSOME 1, WHOLE GENOME SHOTGUN SEQUENCE"/>
    <property type="match status" value="1"/>
</dbReference>
<keyword evidence="2" id="KW-0472">Membrane</keyword>
<evidence type="ECO:0000259" key="3">
    <source>
        <dbReference type="Pfam" id="PF20152"/>
    </source>
</evidence>
<feature type="transmembrane region" description="Helical" evidence="2">
    <location>
        <begin position="169"/>
        <end position="191"/>
    </location>
</feature>
<dbReference type="Pfam" id="PF20152">
    <property type="entry name" value="DUF6534"/>
    <property type="match status" value="1"/>
</dbReference>
<protein>
    <recommendedName>
        <fullName evidence="3">DUF6534 domain-containing protein</fullName>
    </recommendedName>
</protein>
<sequence length="386" mass="42835">CPPISLTNLGSSFHSTHLVDSSPYPFSTPYEITMSTSATLDPTFSLDNSMGAMLIGVIISAVLHGITLLQAFTYWTNYKKDVWYLKTLRSAVLLYANHHSSDKESLRFITWTVLVRALSKHHICETIVPNNSFVVGVIRWKPYLLVSMPGLYKRFFYTLRVFRLSKRNYWLSGTILFLILATTGSGTAWVIVSPLAGSRMQFETYEQLLSISPLTITINALSTVVDITIAASLCIMLHNARTGFKRSDSIINKLIVFIVNTGVLTTCCAIASLICLIASPKSLIYATFYFCIGRLYTNSFLATLNARNSFTSNIDENTSTRMMSSMPAGVVSPHPTVGSIKMKNITIRIDTSTTKEGNRTTEHSDDHMHSQSGKSDDIGMKNGPLY</sequence>
<proteinExistence type="predicted"/>
<feature type="domain" description="DUF6534" evidence="3">
    <location>
        <begin position="222"/>
        <end position="309"/>
    </location>
</feature>
<feature type="transmembrane region" description="Helical" evidence="2">
    <location>
        <begin position="254"/>
        <end position="279"/>
    </location>
</feature>
<dbReference type="InParanoid" id="A0A409WNI5"/>
<evidence type="ECO:0000256" key="2">
    <source>
        <dbReference type="SAM" id="Phobius"/>
    </source>
</evidence>
<feature type="non-terminal residue" evidence="4">
    <location>
        <position position="1"/>
    </location>
</feature>
<accession>A0A409WNI5</accession>
<feature type="compositionally biased region" description="Basic and acidic residues" evidence="1">
    <location>
        <begin position="356"/>
        <end position="379"/>
    </location>
</feature>
<dbReference type="EMBL" id="NHYD01003349">
    <property type="protein sequence ID" value="PPQ80064.1"/>
    <property type="molecule type" value="Genomic_DNA"/>
</dbReference>
<feature type="region of interest" description="Disordered" evidence="1">
    <location>
        <begin position="351"/>
        <end position="386"/>
    </location>
</feature>
<keyword evidence="5" id="KW-1185">Reference proteome</keyword>
<keyword evidence="2" id="KW-0812">Transmembrane</keyword>
<dbReference type="Proteomes" id="UP000283269">
    <property type="component" value="Unassembled WGS sequence"/>
</dbReference>
<organism evidence="4 5">
    <name type="scientific">Psilocybe cyanescens</name>
    <dbReference type="NCBI Taxonomy" id="93625"/>
    <lineage>
        <taxon>Eukaryota</taxon>
        <taxon>Fungi</taxon>
        <taxon>Dikarya</taxon>
        <taxon>Basidiomycota</taxon>
        <taxon>Agaricomycotina</taxon>
        <taxon>Agaricomycetes</taxon>
        <taxon>Agaricomycetidae</taxon>
        <taxon>Agaricales</taxon>
        <taxon>Agaricineae</taxon>
        <taxon>Strophariaceae</taxon>
        <taxon>Psilocybe</taxon>
    </lineage>
</organism>
<reference evidence="4 5" key="1">
    <citation type="journal article" date="2018" name="Evol. Lett.">
        <title>Horizontal gene cluster transfer increased hallucinogenic mushroom diversity.</title>
        <authorList>
            <person name="Reynolds H.T."/>
            <person name="Vijayakumar V."/>
            <person name="Gluck-Thaler E."/>
            <person name="Korotkin H.B."/>
            <person name="Matheny P.B."/>
            <person name="Slot J.C."/>
        </authorList>
    </citation>
    <scope>NUCLEOTIDE SEQUENCE [LARGE SCALE GENOMIC DNA]</scope>
    <source>
        <strain evidence="4 5">2631</strain>
    </source>
</reference>
<dbReference type="AlphaFoldDB" id="A0A409WNI5"/>
<evidence type="ECO:0000256" key="1">
    <source>
        <dbReference type="SAM" id="MobiDB-lite"/>
    </source>
</evidence>
<feature type="transmembrane region" description="Helical" evidence="2">
    <location>
        <begin position="50"/>
        <end position="75"/>
    </location>
</feature>
<keyword evidence="2" id="KW-1133">Transmembrane helix</keyword>
<evidence type="ECO:0000313" key="4">
    <source>
        <dbReference type="EMBL" id="PPQ80064.1"/>
    </source>
</evidence>